<dbReference type="Pfam" id="PF17253">
    <property type="entry name" value="DUF5320"/>
    <property type="match status" value="1"/>
</dbReference>
<gene>
    <name evidence="2" type="ORF">SAMN05661003_101362</name>
</gene>
<organism evidence="2 3">
    <name type="scientific">Desulfuromonas thiophila</name>
    <dbReference type="NCBI Taxonomy" id="57664"/>
    <lineage>
        <taxon>Bacteria</taxon>
        <taxon>Pseudomonadati</taxon>
        <taxon>Thermodesulfobacteriota</taxon>
        <taxon>Desulfuromonadia</taxon>
        <taxon>Desulfuromonadales</taxon>
        <taxon>Desulfuromonadaceae</taxon>
        <taxon>Desulfuromonas</taxon>
    </lineage>
</organism>
<evidence type="ECO:0000256" key="1">
    <source>
        <dbReference type="SAM" id="MobiDB-lite"/>
    </source>
</evidence>
<dbReference type="EMBL" id="FNAQ01000001">
    <property type="protein sequence ID" value="SDD80678.1"/>
    <property type="molecule type" value="Genomic_DNA"/>
</dbReference>
<proteinExistence type="predicted"/>
<reference evidence="3" key="1">
    <citation type="submission" date="2016-10" db="EMBL/GenBank/DDBJ databases">
        <authorList>
            <person name="Varghese N."/>
            <person name="Submissions S."/>
        </authorList>
    </citation>
    <scope>NUCLEOTIDE SEQUENCE [LARGE SCALE GENOMIC DNA]</scope>
    <source>
        <strain evidence="3">DSM 8987</strain>
    </source>
</reference>
<dbReference type="RefSeq" id="WP_092075635.1">
    <property type="nucleotide sequence ID" value="NZ_FNAQ01000001.1"/>
</dbReference>
<evidence type="ECO:0008006" key="4">
    <source>
        <dbReference type="Google" id="ProtNLM"/>
    </source>
</evidence>
<evidence type="ECO:0000313" key="3">
    <source>
        <dbReference type="Proteomes" id="UP000243205"/>
    </source>
</evidence>
<dbReference type="CDD" id="cd14686">
    <property type="entry name" value="bZIP"/>
    <property type="match status" value="1"/>
</dbReference>
<dbReference type="OrthoDB" id="9815278at2"/>
<sequence>MPRGDRTGPQGMGSRTGRGLGYCSGSNAPGYASGAGFGAGRGLAGRGMRRGGCGPGFGAGFGRGWTALPPAGDAPATDNRRQQRIAQLEAELAELRCQNRQGD</sequence>
<name>A0A1G6XR79_9BACT</name>
<accession>A0A1G6XR79</accession>
<evidence type="ECO:0000313" key="2">
    <source>
        <dbReference type="EMBL" id="SDD80678.1"/>
    </source>
</evidence>
<dbReference type="AlphaFoldDB" id="A0A1G6XR79"/>
<feature type="compositionally biased region" description="Gly residues" evidence="1">
    <location>
        <begin position="10"/>
        <end position="20"/>
    </location>
</feature>
<keyword evidence="3" id="KW-1185">Reference proteome</keyword>
<dbReference type="Proteomes" id="UP000243205">
    <property type="component" value="Unassembled WGS sequence"/>
</dbReference>
<protein>
    <recommendedName>
        <fullName evidence="4">DUF5320 domain-containing protein</fullName>
    </recommendedName>
</protein>
<dbReference type="InterPro" id="IPR035205">
    <property type="entry name" value="DUF5320"/>
</dbReference>
<dbReference type="STRING" id="57664.SAMN05661003_101362"/>
<feature type="region of interest" description="Disordered" evidence="1">
    <location>
        <begin position="1"/>
        <end position="20"/>
    </location>
</feature>